<protein>
    <recommendedName>
        <fullName evidence="3">F-box domain-containing protein</fullName>
    </recommendedName>
</protein>
<sequence>MSSGYRIYRHNGWYHVYFNHCNSHPDGLGQWAIAEIPKQPQLYQVWLSNLRLKLDRNLEKLKELYKEPRDTYGDRTFRFYITRFQPTKSTRIQWVWELDCDREILHVDCRPFFRLANVPRGSLFLSSISVDNYGHRACSENLPPEYRYEWKVELTPPCALSVEKYHQLVPKTNVMSARSLLGLPHRMGNCEEVRNSLYQVLIGSAMRTWTLAHDIPLLEQVPTPADISDQLIEFGRAMLHIALQPMIFCKYEYHLRQPVTCSQDRFQWLHPEVCVQFQTHLEDDDTLKAGIASLISKIGGSSGPEPRQRTFAISFSFTHLSIAKINVHPDGSVEVRHTPALPFLPSFFSTTPSTPGISALIGLSMALDNSHMLPSPSNSTLIGGPPLPVEIWHRIASNLSSCSDLKALAVLSPQSRSAAQYVLRYPHIAGHRLLKPLSEAVDSCWVSPRWCRTLQEDYHPQDGLQELYSHAFLASQDDQFGLSIQVAPGDPPLRPLSRSWSERSSSVAGLTKEGQFDLIPVDGIHTLGWSVKYGISQI</sequence>
<organism evidence="1 2">
    <name type="scientific">Candolleomyces eurysporus</name>
    <dbReference type="NCBI Taxonomy" id="2828524"/>
    <lineage>
        <taxon>Eukaryota</taxon>
        <taxon>Fungi</taxon>
        <taxon>Dikarya</taxon>
        <taxon>Basidiomycota</taxon>
        <taxon>Agaricomycotina</taxon>
        <taxon>Agaricomycetes</taxon>
        <taxon>Agaricomycetidae</taxon>
        <taxon>Agaricales</taxon>
        <taxon>Agaricineae</taxon>
        <taxon>Psathyrellaceae</taxon>
        <taxon>Candolleomyces</taxon>
    </lineage>
</organism>
<name>A0A9W8JBH5_9AGAR</name>
<dbReference type="Proteomes" id="UP001140091">
    <property type="component" value="Unassembled WGS sequence"/>
</dbReference>
<feature type="non-terminal residue" evidence="1">
    <location>
        <position position="538"/>
    </location>
</feature>
<proteinExistence type="predicted"/>
<reference evidence="1" key="1">
    <citation type="submission" date="2022-06" db="EMBL/GenBank/DDBJ databases">
        <title>Genome Sequence of Candolleomyces eurysporus.</title>
        <authorList>
            <person name="Buettner E."/>
        </authorList>
    </citation>
    <scope>NUCLEOTIDE SEQUENCE</scope>
    <source>
        <strain evidence="1">VTCC 930004</strain>
    </source>
</reference>
<comment type="caution">
    <text evidence="1">The sequence shown here is derived from an EMBL/GenBank/DDBJ whole genome shotgun (WGS) entry which is preliminary data.</text>
</comment>
<dbReference type="OrthoDB" id="3229878at2759"/>
<dbReference type="EMBL" id="JANBPK010000806">
    <property type="protein sequence ID" value="KAJ2931650.1"/>
    <property type="molecule type" value="Genomic_DNA"/>
</dbReference>
<keyword evidence="2" id="KW-1185">Reference proteome</keyword>
<accession>A0A9W8JBH5</accession>
<gene>
    <name evidence="1" type="ORF">H1R20_g5518</name>
</gene>
<dbReference type="AlphaFoldDB" id="A0A9W8JBH5"/>
<evidence type="ECO:0008006" key="3">
    <source>
        <dbReference type="Google" id="ProtNLM"/>
    </source>
</evidence>
<evidence type="ECO:0000313" key="1">
    <source>
        <dbReference type="EMBL" id="KAJ2931650.1"/>
    </source>
</evidence>
<evidence type="ECO:0000313" key="2">
    <source>
        <dbReference type="Proteomes" id="UP001140091"/>
    </source>
</evidence>